<organism evidence="2">
    <name type="scientific">Human papillomavirus</name>
    <dbReference type="NCBI Taxonomy" id="10566"/>
    <lineage>
        <taxon>Viruses</taxon>
        <taxon>Monodnaviria</taxon>
        <taxon>Shotokuvirae</taxon>
        <taxon>Cossaviricota</taxon>
        <taxon>Papovaviricetes</taxon>
        <taxon>Zurhausenvirales</taxon>
        <taxon>Papillomaviridae</taxon>
    </lineage>
</organism>
<evidence type="ECO:0000313" key="2">
    <source>
        <dbReference type="EMBL" id="AQM73673.1"/>
    </source>
</evidence>
<feature type="region of interest" description="Disordered" evidence="1">
    <location>
        <begin position="51"/>
        <end position="125"/>
    </location>
</feature>
<reference evidence="2" key="1">
    <citation type="journal article" date="2016" name="J. Am. Acad. Dermatol.">
        <title>Human polyomavirus 6 and 7 are associated with pruritic and dyskeratotic dermatoses.</title>
        <authorList>
            <person name="Nguyen K.D."/>
            <person name="Lee E.E."/>
            <person name="Yue Y."/>
            <person name="Stork J."/>
            <person name="Pock L."/>
            <person name="North J.P."/>
            <person name="Vandergriff T."/>
            <person name="Cockerell C."/>
            <person name="Hosler G.A."/>
            <person name="Pastrana D.V."/>
            <person name="Buck C.B."/>
            <person name="Wang R.C."/>
        </authorList>
    </citation>
    <scope>NUCLEOTIDE SEQUENCE</scope>
    <source>
        <strain evidence="2">Dysk4</strain>
    </source>
</reference>
<reference evidence="3" key="2">
    <citation type="journal article" date="2018" name="Nat. Med.">
        <title>Expanded skin virome in DOCK8-deficient patients.</title>
        <authorList>
            <consortium name="NISC Comparative Sequencing Program"/>
            <person name="Tirosh O."/>
            <person name="Conlan S."/>
            <person name="Deming C."/>
            <person name="Lee-Lin S.Q."/>
            <person name="Huang X."/>
            <person name="Su H.C."/>
            <person name="Freeman A.F."/>
            <person name="Segre J.A."/>
            <person name="Kong H.H."/>
        </authorList>
    </citation>
    <scope>NUCLEOTIDE SEQUENCE</scope>
    <source>
        <strain evidence="3">HPV-mSK_223</strain>
    </source>
</reference>
<protein>
    <submittedName>
        <fullName evidence="2 3">E4</fullName>
    </submittedName>
</protein>
<proteinExistence type="predicted"/>
<evidence type="ECO:0000313" key="3">
    <source>
        <dbReference type="EMBL" id="AYA94610.1"/>
    </source>
</evidence>
<sequence>MACITLRLVVTKFTLHYLIQMIKGLEAPETGVCILKIKLLSPLLALQIPTLLTPGRTPPPPFPVPPKTPYPPRKAQEESKGRRSVLAPRKHLHFDEDDEKENQPPKDEQPPQQKEEEEEEEEEELNELLRLLRQWGRDIDQFQHRICRDLQDFRRRLGIPQ</sequence>
<dbReference type="EMBL" id="KX781283">
    <property type="protein sequence ID" value="AQM73673.1"/>
    <property type="molecule type" value="Genomic_DNA"/>
</dbReference>
<feature type="compositionally biased region" description="Pro residues" evidence="1">
    <location>
        <begin position="56"/>
        <end position="72"/>
    </location>
</feature>
<dbReference type="EMBL" id="MH777362">
    <property type="protein sequence ID" value="AYA94610.1"/>
    <property type="molecule type" value="Genomic_DNA"/>
</dbReference>
<name>A0A1Q1PPD6_9PAPI</name>
<feature type="compositionally biased region" description="Acidic residues" evidence="1">
    <location>
        <begin position="115"/>
        <end position="125"/>
    </location>
</feature>
<evidence type="ECO:0000256" key="1">
    <source>
        <dbReference type="SAM" id="MobiDB-lite"/>
    </source>
</evidence>
<accession>A0A1Q1PPD6</accession>